<dbReference type="InterPro" id="IPR036465">
    <property type="entry name" value="vWFA_dom_sf"/>
</dbReference>
<name>A0A849BMU4_9ACTN</name>
<comment type="caution">
    <text evidence="2">The sequence shown here is derived from an EMBL/GenBank/DDBJ whole genome shotgun (WGS) entry which is preliminary data.</text>
</comment>
<dbReference type="InterPro" id="IPR002035">
    <property type="entry name" value="VWF_A"/>
</dbReference>
<accession>A0A849BMU4</accession>
<dbReference type="EMBL" id="JABEMA010000036">
    <property type="protein sequence ID" value="NNH22367.1"/>
    <property type="molecule type" value="Genomic_DNA"/>
</dbReference>
<reference evidence="2 3" key="1">
    <citation type="submission" date="2020-05" db="EMBL/GenBank/DDBJ databases">
        <title>MicrobeNet Type strains.</title>
        <authorList>
            <person name="Nicholson A.C."/>
        </authorList>
    </citation>
    <scope>NUCLEOTIDE SEQUENCE [LARGE SCALE GENOMIC DNA]</scope>
    <source>
        <strain evidence="2 3">JCM 14547</strain>
    </source>
</reference>
<dbReference type="Gene3D" id="3.40.50.410">
    <property type="entry name" value="von Willebrand factor, type A domain"/>
    <property type="match status" value="1"/>
</dbReference>
<dbReference type="AlphaFoldDB" id="A0A849BMU4"/>
<proteinExistence type="predicted"/>
<dbReference type="SUPFAM" id="SSF53300">
    <property type="entry name" value="vWA-like"/>
    <property type="match status" value="1"/>
</dbReference>
<organism evidence="2 3">
    <name type="scientific">Pseudokineococcus marinus</name>
    <dbReference type="NCBI Taxonomy" id="351215"/>
    <lineage>
        <taxon>Bacteria</taxon>
        <taxon>Bacillati</taxon>
        <taxon>Actinomycetota</taxon>
        <taxon>Actinomycetes</taxon>
        <taxon>Kineosporiales</taxon>
        <taxon>Kineosporiaceae</taxon>
        <taxon>Pseudokineococcus</taxon>
    </lineage>
</organism>
<sequence>MARFSYGAWAGGPDPLAGPLDVRAAVDALGREVMEGRSVRDALRDLLERGEDGRRGLRDLAARAARRQKELRRSGDLAGPLQRAREQLAQALDAEREALAMSDDDAAREREQRLDDLPRDTAEAVRELEDDTWRSPVAEQLYRQIREQLRDDVMGAQFTGLRDALAAAREARRAAEEGGDAEGARAQQAAAMAQMKDMLADLNALLAAHARGEDTTEQFERFMERHGDAFGDDRPESVEELVDELARRQAAMDRMLSSLSPQQRAELSDLMADALGDAGLEAEMAALGDALRALRPGLDRRSRERFTGSDPMGVGEATDALAELSDLDSLSQALGQDYPGATLDDVDVEAVERQLGAGAAADVRALQELDAELRRQGWLSRDGADALSLTPKAMRRLGQTALAAVFSRLRDGRRGQHDDRSAGAAGEATGSWRAWEFGDEQPLDAVRTVQRAVLRTAGTPGRADGGAVALDVDDFAVVETERRTGAAVALCVDLSFSMVAEGRWAPMKQTALALSHLIATRFPGDELEIIGFGRTAEVLTAAELAAVEPSGVQGTNLQHALALARRHVGRHPGLDPVVLVVTDGEPTAHLEDGEAVFWWPSLPETIEATVHEVDALTRMRTPISTFVLGDDPGLRRFVDALARRNGGRVLAPSTDRLGEYVVSDYLDARAARG</sequence>
<evidence type="ECO:0000313" key="2">
    <source>
        <dbReference type="EMBL" id="NNH22367.1"/>
    </source>
</evidence>
<dbReference type="CDD" id="cd00198">
    <property type="entry name" value="vWFA"/>
    <property type="match status" value="1"/>
</dbReference>
<dbReference type="Proteomes" id="UP000555552">
    <property type="component" value="Unassembled WGS sequence"/>
</dbReference>
<evidence type="ECO:0000259" key="1">
    <source>
        <dbReference type="SMART" id="SM00327"/>
    </source>
</evidence>
<feature type="domain" description="VWFA" evidence="1">
    <location>
        <begin position="485"/>
        <end position="666"/>
    </location>
</feature>
<dbReference type="Pfam" id="PF13519">
    <property type="entry name" value="VWA_2"/>
    <property type="match status" value="1"/>
</dbReference>
<protein>
    <recommendedName>
        <fullName evidence="1">VWFA domain-containing protein</fullName>
    </recommendedName>
</protein>
<dbReference type="RefSeq" id="WP_171202215.1">
    <property type="nucleotide sequence ID" value="NZ_BAAANP010000009.1"/>
</dbReference>
<dbReference type="SMART" id="SM00327">
    <property type="entry name" value="VWA"/>
    <property type="match status" value="1"/>
</dbReference>
<gene>
    <name evidence="2" type="ORF">HLB09_04545</name>
</gene>
<evidence type="ECO:0000313" key="3">
    <source>
        <dbReference type="Proteomes" id="UP000555552"/>
    </source>
</evidence>
<keyword evidence="3" id="KW-1185">Reference proteome</keyword>